<gene>
    <name evidence="2" type="ORF">DCAF_LOCUS6565</name>
</gene>
<evidence type="ECO:0000256" key="1">
    <source>
        <dbReference type="SAM" id="MobiDB-lite"/>
    </source>
</evidence>
<feature type="region of interest" description="Disordered" evidence="1">
    <location>
        <begin position="35"/>
        <end position="54"/>
    </location>
</feature>
<sequence>MEGKCGKERRGIFSSFIRWALNGVHKRTGIDCQTETRSGTASKKDNIKPTEIEV</sequence>
<dbReference type="EMBL" id="CAWUPB010000903">
    <property type="protein sequence ID" value="CAK7328822.1"/>
    <property type="molecule type" value="Genomic_DNA"/>
</dbReference>
<reference evidence="2 3" key="1">
    <citation type="submission" date="2024-01" db="EMBL/GenBank/DDBJ databases">
        <authorList>
            <person name="Waweru B."/>
        </authorList>
    </citation>
    <scope>NUCLEOTIDE SEQUENCE [LARGE SCALE GENOMIC DNA]</scope>
</reference>
<dbReference type="Proteomes" id="UP001314170">
    <property type="component" value="Unassembled WGS sequence"/>
</dbReference>
<proteinExistence type="predicted"/>
<feature type="compositionally biased region" description="Basic and acidic residues" evidence="1">
    <location>
        <begin position="42"/>
        <end position="54"/>
    </location>
</feature>
<keyword evidence="3" id="KW-1185">Reference proteome</keyword>
<dbReference type="AlphaFoldDB" id="A0AAV1R730"/>
<evidence type="ECO:0000313" key="2">
    <source>
        <dbReference type="EMBL" id="CAK7328822.1"/>
    </source>
</evidence>
<organism evidence="2 3">
    <name type="scientific">Dovyalis caffra</name>
    <dbReference type="NCBI Taxonomy" id="77055"/>
    <lineage>
        <taxon>Eukaryota</taxon>
        <taxon>Viridiplantae</taxon>
        <taxon>Streptophyta</taxon>
        <taxon>Embryophyta</taxon>
        <taxon>Tracheophyta</taxon>
        <taxon>Spermatophyta</taxon>
        <taxon>Magnoliopsida</taxon>
        <taxon>eudicotyledons</taxon>
        <taxon>Gunneridae</taxon>
        <taxon>Pentapetalae</taxon>
        <taxon>rosids</taxon>
        <taxon>fabids</taxon>
        <taxon>Malpighiales</taxon>
        <taxon>Salicaceae</taxon>
        <taxon>Flacourtieae</taxon>
        <taxon>Dovyalis</taxon>
    </lineage>
</organism>
<comment type="caution">
    <text evidence="2">The sequence shown here is derived from an EMBL/GenBank/DDBJ whole genome shotgun (WGS) entry which is preliminary data.</text>
</comment>
<evidence type="ECO:0000313" key="3">
    <source>
        <dbReference type="Proteomes" id="UP001314170"/>
    </source>
</evidence>
<accession>A0AAV1R730</accession>
<protein>
    <submittedName>
        <fullName evidence="2">Uncharacterized protein</fullName>
    </submittedName>
</protein>
<name>A0AAV1R730_9ROSI</name>